<keyword evidence="3" id="KW-0812">Transmembrane</keyword>
<comment type="caution">
    <text evidence="7">The sequence shown here is derived from an EMBL/GenBank/DDBJ whole genome shotgun (WGS) entry which is preliminary data.</text>
</comment>
<feature type="domain" description="AB hydrolase-1" evidence="6">
    <location>
        <begin position="117"/>
        <end position="367"/>
    </location>
</feature>
<gene>
    <name evidence="7" type="ORF">RRG08_005925</name>
</gene>
<dbReference type="GO" id="GO:0048240">
    <property type="term" value="P:sperm capacitation"/>
    <property type="evidence" value="ECO:0007669"/>
    <property type="project" value="TreeGrafter"/>
</dbReference>
<dbReference type="InterPro" id="IPR000952">
    <property type="entry name" value="AB_hydrolase_4_CS"/>
</dbReference>
<evidence type="ECO:0000259" key="6">
    <source>
        <dbReference type="Pfam" id="PF00561"/>
    </source>
</evidence>
<evidence type="ECO:0000313" key="8">
    <source>
        <dbReference type="Proteomes" id="UP001283361"/>
    </source>
</evidence>
<dbReference type="Pfam" id="PF00561">
    <property type="entry name" value="Abhydrolase_1"/>
    <property type="match status" value="1"/>
</dbReference>
<dbReference type="PROSITE" id="PS01133">
    <property type="entry name" value="UPF0017"/>
    <property type="match status" value="1"/>
</dbReference>
<dbReference type="GO" id="GO:0051793">
    <property type="term" value="P:medium-chain fatty acid catabolic process"/>
    <property type="evidence" value="ECO:0007669"/>
    <property type="project" value="TreeGrafter"/>
</dbReference>
<evidence type="ECO:0000256" key="4">
    <source>
        <dbReference type="SAM" id="MobiDB-lite"/>
    </source>
</evidence>
<feature type="compositionally biased region" description="Basic and acidic residues" evidence="4">
    <location>
        <begin position="445"/>
        <end position="458"/>
    </location>
</feature>
<dbReference type="SUPFAM" id="SSF53474">
    <property type="entry name" value="alpha/beta-Hydrolases"/>
    <property type="match status" value="1"/>
</dbReference>
<evidence type="ECO:0000313" key="7">
    <source>
        <dbReference type="EMBL" id="KAK3769104.1"/>
    </source>
</evidence>
<evidence type="ECO:0000256" key="3">
    <source>
        <dbReference type="ARBA" id="ARBA00022968"/>
    </source>
</evidence>
<dbReference type="Proteomes" id="UP001283361">
    <property type="component" value="Unassembled WGS sequence"/>
</dbReference>
<feature type="region of interest" description="Disordered" evidence="4">
    <location>
        <begin position="434"/>
        <end position="465"/>
    </location>
</feature>
<feature type="signal peptide" evidence="5">
    <location>
        <begin position="1"/>
        <end position="19"/>
    </location>
</feature>
<dbReference type="GO" id="GO:0043401">
    <property type="term" value="P:steroid hormone receptor signaling pathway"/>
    <property type="evidence" value="ECO:0007669"/>
    <property type="project" value="TreeGrafter"/>
</dbReference>
<dbReference type="GO" id="GO:0008126">
    <property type="term" value="F:acetylesterase activity"/>
    <property type="evidence" value="ECO:0007669"/>
    <property type="project" value="TreeGrafter"/>
</dbReference>
<reference evidence="7" key="1">
    <citation type="journal article" date="2023" name="G3 (Bethesda)">
        <title>A reference genome for the long-term kleptoplast-retaining sea slug Elysia crispata morphotype clarki.</title>
        <authorList>
            <person name="Eastman K.E."/>
            <person name="Pendleton A.L."/>
            <person name="Shaikh M.A."/>
            <person name="Suttiyut T."/>
            <person name="Ogas R."/>
            <person name="Tomko P."/>
            <person name="Gavelis G."/>
            <person name="Widhalm J.R."/>
            <person name="Wisecaver J.H."/>
        </authorList>
    </citation>
    <scope>NUCLEOTIDE SEQUENCE</scope>
    <source>
        <strain evidence="7">ECLA1</strain>
    </source>
</reference>
<dbReference type="AlphaFoldDB" id="A0AAE0ZGQ3"/>
<evidence type="ECO:0000256" key="1">
    <source>
        <dbReference type="ARBA" id="ARBA00004606"/>
    </source>
</evidence>
<sequence>MSPLLAAAFALFMYLLVRLLNITHPAASPLIYAKDRSSQFVQSVLDMCPILHQPYHPPFLWGKNGHVQTIVYARMGRLNIQVPDGVRHSKIMPDGANLTFDLYEPFRPHPTGESHCIIFCPGIGNNSESPYIQSLVHHSQQLGYVAVVLNHLGSLKKLRLTSPRLFTYGGTEELAAVRAEVERIHPGCHLILVGCSMGANIVLKYLGEDQSHQRGILAAVSVNQGYDVNKALPILKSWRDMGRFYVYVMTENQKQIIQAHQEQLLSSENKEKHDIDEQKIWQATSLDELDDALSVRLFGYTSVEEYYREMSCYRHIPNIKIPLLILNAEDDPVVPKELLVYPLKAAETQPYTIFVLTKHGGHLGFYERGFFKPSNHTWMDRLIMEYSEAITNLYSDGKLPQPFKDLGVSVSPDSKLKVGDVASWKDATISKMNNNIAPAGEDQDKETRTSKEMGDSRNNHILSGMSSNLTDEDLRAHSEGLFGSGDSLTGSGLVLEALKKSTNTAQL</sequence>
<dbReference type="Gene3D" id="3.40.50.1820">
    <property type="entry name" value="alpha/beta hydrolase"/>
    <property type="match status" value="1"/>
</dbReference>
<dbReference type="PANTHER" id="PTHR10794">
    <property type="entry name" value="ABHYDROLASE DOMAIN-CONTAINING PROTEIN"/>
    <property type="match status" value="1"/>
</dbReference>
<keyword evidence="8" id="KW-1185">Reference proteome</keyword>
<dbReference type="InterPro" id="IPR000073">
    <property type="entry name" value="AB_hydrolase_1"/>
</dbReference>
<comment type="similarity">
    <text evidence="2">Belongs to the AB hydrolase superfamily. AB hydrolase 4 family.</text>
</comment>
<dbReference type="GO" id="GO:0047372">
    <property type="term" value="F:monoacylglycerol lipase activity"/>
    <property type="evidence" value="ECO:0007669"/>
    <property type="project" value="TreeGrafter"/>
</dbReference>
<dbReference type="GO" id="GO:0046464">
    <property type="term" value="P:acylglycerol catabolic process"/>
    <property type="evidence" value="ECO:0007669"/>
    <property type="project" value="TreeGrafter"/>
</dbReference>
<dbReference type="InterPro" id="IPR029058">
    <property type="entry name" value="AB_hydrolase_fold"/>
</dbReference>
<dbReference type="GO" id="GO:0051792">
    <property type="term" value="P:medium-chain fatty acid biosynthetic process"/>
    <property type="evidence" value="ECO:0007669"/>
    <property type="project" value="TreeGrafter"/>
</dbReference>
<dbReference type="GO" id="GO:0097524">
    <property type="term" value="C:sperm plasma membrane"/>
    <property type="evidence" value="ECO:0007669"/>
    <property type="project" value="TreeGrafter"/>
</dbReference>
<comment type="subcellular location">
    <subcellularLocation>
        <location evidence="1">Membrane</location>
        <topology evidence="1">Single-pass type II membrane protein</topology>
    </subcellularLocation>
</comment>
<evidence type="ECO:0000256" key="2">
    <source>
        <dbReference type="ARBA" id="ARBA00010884"/>
    </source>
</evidence>
<evidence type="ECO:0000256" key="5">
    <source>
        <dbReference type="SAM" id="SignalP"/>
    </source>
</evidence>
<proteinExistence type="inferred from homology"/>
<keyword evidence="3" id="KW-0735">Signal-anchor</keyword>
<feature type="chain" id="PRO_5041988091" description="AB hydrolase-1 domain-containing protein" evidence="5">
    <location>
        <begin position="20"/>
        <end position="507"/>
    </location>
</feature>
<organism evidence="7 8">
    <name type="scientific">Elysia crispata</name>
    <name type="common">lettuce slug</name>
    <dbReference type="NCBI Taxonomy" id="231223"/>
    <lineage>
        <taxon>Eukaryota</taxon>
        <taxon>Metazoa</taxon>
        <taxon>Spiralia</taxon>
        <taxon>Lophotrochozoa</taxon>
        <taxon>Mollusca</taxon>
        <taxon>Gastropoda</taxon>
        <taxon>Heterobranchia</taxon>
        <taxon>Euthyneura</taxon>
        <taxon>Panpulmonata</taxon>
        <taxon>Sacoglossa</taxon>
        <taxon>Placobranchoidea</taxon>
        <taxon>Plakobranchidae</taxon>
        <taxon>Elysia</taxon>
    </lineage>
</organism>
<dbReference type="EMBL" id="JAWDGP010003970">
    <property type="protein sequence ID" value="KAK3769104.1"/>
    <property type="molecule type" value="Genomic_DNA"/>
</dbReference>
<dbReference type="PANTHER" id="PTHR10794:SF45">
    <property type="entry name" value="MONOACYLGLYCEROL LIPASE ABHD2"/>
    <property type="match status" value="1"/>
</dbReference>
<keyword evidence="5" id="KW-0732">Signal</keyword>
<accession>A0AAE0ZGQ3</accession>
<protein>
    <recommendedName>
        <fullName evidence="6">AB hydrolase-1 domain-containing protein</fullName>
    </recommendedName>
</protein>
<name>A0AAE0ZGQ3_9GAST</name>
<dbReference type="GO" id="GO:0036126">
    <property type="term" value="C:sperm flagellum"/>
    <property type="evidence" value="ECO:0007669"/>
    <property type="project" value="TreeGrafter"/>
</dbReference>
<dbReference type="InterPro" id="IPR050960">
    <property type="entry name" value="AB_hydrolase_4_sf"/>
</dbReference>